<dbReference type="Pfam" id="PF12848">
    <property type="entry name" value="ABC_tran_Xtn"/>
    <property type="match status" value="1"/>
</dbReference>
<feature type="domain" description="ABC transporter" evidence="13">
    <location>
        <begin position="319"/>
        <end position="537"/>
    </location>
</feature>
<evidence type="ECO:0000256" key="1">
    <source>
        <dbReference type="ARBA" id="ARBA00005868"/>
    </source>
</evidence>
<name>A0AAU9E1F9_9FIRM</name>
<keyword evidence="9" id="KW-0810">Translation regulation</keyword>
<keyword evidence="6" id="KW-0547">Nucleotide-binding</keyword>
<dbReference type="InterPro" id="IPR051309">
    <property type="entry name" value="ABCF_ATPase"/>
</dbReference>
<dbReference type="InterPro" id="IPR032781">
    <property type="entry name" value="ABC_tran_Xtn"/>
</dbReference>
<evidence type="ECO:0000256" key="9">
    <source>
        <dbReference type="ARBA" id="ARBA00022845"/>
    </source>
</evidence>
<keyword evidence="3" id="KW-0820">tRNA-binding</keyword>
<dbReference type="RefSeq" id="WP_338536625.1">
    <property type="nucleotide sequence ID" value="NZ_AP028654.1"/>
</dbReference>
<sequence>MNIIKVENLSKSYGEKNLFKNISFTVNEGDKIGVIGINGTGKSTLLKIIANINYPDSGAVNMIPNITIEMLNQDTEFEPNITVLEQIFKSEAPIIKLVKSYEIAIDKLNKEPLNENYQKSLSLLSDKMTAINAWSAESNAKTILSKLGITNFSDKMNTLSGGQKKRVALASTLITPCDLLILDEPTNHMDNDTIDWLENYLKTRKGALLMVTHDRYFLDRVVNKTIELEKGSLYSYPGNYSFFIEKRLERREMAKSSERKRLNLYKRELQWMRAGCKARSTKQNARKQRFEKIENGKVNLKEDNIDIALLQSRLGRKIININNISKNFEEKIVIKDFSYNILRNDRIGIIGDNGSGKSTLLNIIAGLLSPTFGEIEIGETVKIGYFSQVSEKIDNSKRAIEYIKETAEFIETIDGTKITASQMMEKFLFTSDMQWTFISKLSGGEKRRLFLLKILMNSPNVLLLDEPTNDLDIDSLNVLEAFIDDFSGVVIAVSHDRYFLDRTCQNIFAYKNGQITQHNGNYSDYKRFENTVLLESCEEKIVKTKPAKAKNVKLKFTYKEKLEFESIEAKIEDLENKIKIVDKEMLNNSSDFEQLSKLQNEKSIIENELLDKMERYEYLYELNEKIENQN</sequence>
<evidence type="ECO:0000256" key="3">
    <source>
        <dbReference type="ARBA" id="ARBA00022555"/>
    </source>
</evidence>
<feature type="coiled-coil region" evidence="12">
    <location>
        <begin position="564"/>
        <end position="615"/>
    </location>
</feature>
<keyword evidence="4" id="KW-0699">rRNA-binding</keyword>
<dbReference type="GO" id="GO:0003677">
    <property type="term" value="F:DNA binding"/>
    <property type="evidence" value="ECO:0007669"/>
    <property type="project" value="InterPro"/>
</dbReference>
<gene>
    <name evidence="14" type="ORF">HLPR_06300</name>
</gene>
<dbReference type="Pfam" id="PF16326">
    <property type="entry name" value="ABC_tran_CTD"/>
    <property type="match status" value="1"/>
</dbReference>
<dbReference type="FunFam" id="3.40.50.300:FF:000011">
    <property type="entry name" value="Putative ABC transporter ATP-binding component"/>
    <property type="match status" value="1"/>
</dbReference>
<evidence type="ECO:0000259" key="13">
    <source>
        <dbReference type="PROSITE" id="PS50893"/>
    </source>
</evidence>
<evidence type="ECO:0000256" key="7">
    <source>
        <dbReference type="ARBA" id="ARBA00022801"/>
    </source>
</evidence>
<dbReference type="InterPro" id="IPR027417">
    <property type="entry name" value="P-loop_NTPase"/>
</dbReference>
<dbReference type="KEGG" id="hprf:HLPR_06300"/>
<dbReference type="PROSITE" id="PS50893">
    <property type="entry name" value="ABC_TRANSPORTER_2"/>
    <property type="match status" value="2"/>
</dbReference>
<keyword evidence="2" id="KW-0963">Cytoplasm</keyword>
<dbReference type="SMART" id="SM00382">
    <property type="entry name" value="AAA"/>
    <property type="match status" value="2"/>
</dbReference>
<organism evidence="14 15">
    <name type="scientific">Helicovermis profundi</name>
    <dbReference type="NCBI Taxonomy" id="3065157"/>
    <lineage>
        <taxon>Bacteria</taxon>
        <taxon>Bacillati</taxon>
        <taxon>Bacillota</taxon>
        <taxon>Clostridia</taxon>
        <taxon>Helicovermis</taxon>
    </lineage>
</organism>
<proteinExistence type="inferred from homology"/>
<dbReference type="Proteomes" id="UP001321786">
    <property type="component" value="Chromosome"/>
</dbReference>
<keyword evidence="5" id="KW-0677">Repeat</keyword>
<dbReference type="Pfam" id="PF00005">
    <property type="entry name" value="ABC_tran"/>
    <property type="match status" value="2"/>
</dbReference>
<evidence type="ECO:0000256" key="4">
    <source>
        <dbReference type="ARBA" id="ARBA00022730"/>
    </source>
</evidence>
<keyword evidence="11" id="KW-0648">Protein biosynthesis</keyword>
<dbReference type="InterPro" id="IPR003439">
    <property type="entry name" value="ABC_transporter-like_ATP-bd"/>
</dbReference>
<keyword evidence="10" id="KW-0694">RNA-binding</keyword>
<evidence type="ECO:0000313" key="15">
    <source>
        <dbReference type="Proteomes" id="UP001321786"/>
    </source>
</evidence>
<evidence type="ECO:0000256" key="6">
    <source>
        <dbReference type="ARBA" id="ARBA00022741"/>
    </source>
</evidence>
<keyword evidence="7" id="KW-0378">Hydrolase</keyword>
<dbReference type="FunFam" id="3.40.50.300:FF:000183">
    <property type="entry name" value="ABC transporter ATP-binding protein yjjK"/>
    <property type="match status" value="1"/>
</dbReference>
<dbReference type="GO" id="GO:0019843">
    <property type="term" value="F:rRNA binding"/>
    <property type="evidence" value="ECO:0007669"/>
    <property type="project" value="UniProtKB-KW"/>
</dbReference>
<dbReference type="InterPro" id="IPR037118">
    <property type="entry name" value="Val-tRNA_synth_C_sf"/>
</dbReference>
<dbReference type="Gene3D" id="1.10.287.380">
    <property type="entry name" value="Valyl-tRNA synthetase, C-terminal domain"/>
    <property type="match status" value="1"/>
</dbReference>
<dbReference type="CDD" id="cd03221">
    <property type="entry name" value="ABCF_EF-3"/>
    <property type="match status" value="2"/>
</dbReference>
<dbReference type="InterPro" id="IPR032524">
    <property type="entry name" value="ABC_tran_C"/>
</dbReference>
<dbReference type="GO" id="GO:0006412">
    <property type="term" value="P:translation"/>
    <property type="evidence" value="ECO:0007669"/>
    <property type="project" value="UniProtKB-KW"/>
</dbReference>
<keyword evidence="15" id="KW-1185">Reference proteome</keyword>
<evidence type="ECO:0000256" key="5">
    <source>
        <dbReference type="ARBA" id="ARBA00022737"/>
    </source>
</evidence>
<dbReference type="AlphaFoldDB" id="A0AAU9E1F9"/>
<keyword evidence="12" id="KW-0175">Coiled coil</keyword>
<evidence type="ECO:0000256" key="10">
    <source>
        <dbReference type="ARBA" id="ARBA00022884"/>
    </source>
</evidence>
<comment type="similarity">
    <text evidence="1">Belongs to the ABC transporter superfamily. ABCF family. Translational throttle EttA subfamily.</text>
</comment>
<dbReference type="InterPro" id="IPR003593">
    <property type="entry name" value="AAA+_ATPase"/>
</dbReference>
<dbReference type="Gene3D" id="3.40.50.300">
    <property type="entry name" value="P-loop containing nucleotide triphosphate hydrolases"/>
    <property type="match status" value="2"/>
</dbReference>
<protein>
    <submittedName>
        <fullName evidence="14">ABC-F family ATP-binding cassette domain-containing protein</fullName>
    </submittedName>
</protein>
<reference evidence="14 15" key="1">
    <citation type="submission" date="2023-08" db="EMBL/GenBank/DDBJ databases">
        <title>Helicovermis profunda gen. nov., sp. nov., a novel mesophilic, fermentative bacterium within the Bacillota from a deep-sea hydrothermal vent chimney.</title>
        <authorList>
            <person name="Miyazaki U."/>
            <person name="Mizutani D."/>
            <person name="Hashimoto Y."/>
            <person name="Tame A."/>
            <person name="Sawayama S."/>
            <person name="Miyazaki J."/>
            <person name="Takai K."/>
            <person name="Nakagawa S."/>
        </authorList>
    </citation>
    <scope>NUCLEOTIDE SEQUENCE [LARGE SCALE GENOMIC DNA]</scope>
    <source>
        <strain evidence="14 15">S502</strain>
    </source>
</reference>
<dbReference type="GO" id="GO:0006417">
    <property type="term" value="P:regulation of translation"/>
    <property type="evidence" value="ECO:0007669"/>
    <property type="project" value="UniProtKB-KW"/>
</dbReference>
<dbReference type="PANTHER" id="PTHR42855">
    <property type="entry name" value="ABC TRANSPORTER ATP-BINDING SUBUNIT"/>
    <property type="match status" value="1"/>
</dbReference>
<dbReference type="PANTHER" id="PTHR42855:SF1">
    <property type="entry name" value="ABC TRANSPORTER DOMAIN-CONTAINING PROTEIN"/>
    <property type="match status" value="1"/>
</dbReference>
<evidence type="ECO:0000256" key="11">
    <source>
        <dbReference type="ARBA" id="ARBA00022917"/>
    </source>
</evidence>
<feature type="domain" description="ABC transporter" evidence="13">
    <location>
        <begin position="4"/>
        <end position="255"/>
    </location>
</feature>
<evidence type="ECO:0000256" key="8">
    <source>
        <dbReference type="ARBA" id="ARBA00022840"/>
    </source>
</evidence>
<dbReference type="PROSITE" id="PS00211">
    <property type="entry name" value="ABC_TRANSPORTER_1"/>
    <property type="match status" value="2"/>
</dbReference>
<evidence type="ECO:0000313" key="14">
    <source>
        <dbReference type="EMBL" id="BEP28299.1"/>
    </source>
</evidence>
<keyword evidence="8 14" id="KW-0067">ATP-binding</keyword>
<evidence type="ECO:0000256" key="12">
    <source>
        <dbReference type="SAM" id="Coils"/>
    </source>
</evidence>
<dbReference type="GO" id="GO:0005524">
    <property type="term" value="F:ATP binding"/>
    <property type="evidence" value="ECO:0007669"/>
    <property type="project" value="UniProtKB-KW"/>
</dbReference>
<dbReference type="GO" id="GO:0016887">
    <property type="term" value="F:ATP hydrolysis activity"/>
    <property type="evidence" value="ECO:0007669"/>
    <property type="project" value="InterPro"/>
</dbReference>
<dbReference type="EMBL" id="AP028654">
    <property type="protein sequence ID" value="BEP28299.1"/>
    <property type="molecule type" value="Genomic_DNA"/>
</dbReference>
<accession>A0AAU9E1F9</accession>
<dbReference type="InterPro" id="IPR017871">
    <property type="entry name" value="ABC_transporter-like_CS"/>
</dbReference>
<dbReference type="SUPFAM" id="SSF52540">
    <property type="entry name" value="P-loop containing nucleoside triphosphate hydrolases"/>
    <property type="match status" value="2"/>
</dbReference>
<evidence type="ECO:0000256" key="2">
    <source>
        <dbReference type="ARBA" id="ARBA00022490"/>
    </source>
</evidence>
<dbReference type="GO" id="GO:0000049">
    <property type="term" value="F:tRNA binding"/>
    <property type="evidence" value="ECO:0007669"/>
    <property type="project" value="UniProtKB-KW"/>
</dbReference>